<dbReference type="Gene3D" id="3.40.50.300">
    <property type="entry name" value="P-loop containing nucleotide triphosphate hydrolases"/>
    <property type="match status" value="1"/>
</dbReference>
<dbReference type="SUPFAM" id="SSF82051">
    <property type="entry name" value="Obg GTP-binding protein N-terminal domain"/>
    <property type="match status" value="1"/>
</dbReference>
<keyword evidence="2" id="KW-0547">Nucleotide-binding</keyword>
<dbReference type="PROSITE" id="PS51710">
    <property type="entry name" value="G_OBG"/>
    <property type="match status" value="1"/>
</dbReference>
<dbReference type="InterPro" id="IPR045086">
    <property type="entry name" value="OBG_GTPase"/>
</dbReference>
<gene>
    <name evidence="6" type="ORF">OSTQU699_LOCUS8426</name>
</gene>
<dbReference type="PANTHER" id="PTHR11702:SF44">
    <property type="entry name" value="GTP-BINDING PROTEIN OBGC, CHLOROPLASTIC"/>
    <property type="match status" value="1"/>
</dbReference>
<dbReference type="InterPro" id="IPR006169">
    <property type="entry name" value="GTP1_OBG_dom"/>
</dbReference>
<feature type="domain" description="OBG-type G" evidence="4">
    <location>
        <begin position="265"/>
        <end position="405"/>
    </location>
</feature>
<keyword evidence="3" id="KW-0342">GTP-binding</keyword>
<dbReference type="NCBIfam" id="TIGR02729">
    <property type="entry name" value="Obg_CgtA"/>
    <property type="match status" value="1"/>
</dbReference>
<feature type="domain" description="Obg" evidence="5">
    <location>
        <begin position="103"/>
        <end position="264"/>
    </location>
</feature>
<dbReference type="PRINTS" id="PR00326">
    <property type="entry name" value="GTP1OBG"/>
</dbReference>
<dbReference type="Gene3D" id="2.70.210.12">
    <property type="entry name" value="GTP1/OBG domain"/>
    <property type="match status" value="1"/>
</dbReference>
<reference evidence="6" key="1">
    <citation type="submission" date="2020-12" db="EMBL/GenBank/DDBJ databases">
        <authorList>
            <person name="Iha C."/>
        </authorList>
    </citation>
    <scope>NUCLEOTIDE SEQUENCE</scope>
</reference>
<dbReference type="PROSITE" id="PS51883">
    <property type="entry name" value="OBG"/>
    <property type="match status" value="1"/>
</dbReference>
<dbReference type="Pfam" id="PF01018">
    <property type="entry name" value="GTP1_OBG"/>
    <property type="match status" value="1"/>
</dbReference>
<dbReference type="InterPro" id="IPR006074">
    <property type="entry name" value="GTP1-OBG_CS"/>
</dbReference>
<dbReference type="InterPro" id="IPR014100">
    <property type="entry name" value="GTP-bd_Obg/CgtA"/>
</dbReference>
<dbReference type="GO" id="GO:0003924">
    <property type="term" value="F:GTPase activity"/>
    <property type="evidence" value="ECO:0007669"/>
    <property type="project" value="InterPro"/>
</dbReference>
<protein>
    <submittedName>
        <fullName evidence="6">Uncharacterized protein</fullName>
    </submittedName>
</protein>
<dbReference type="PROSITE" id="PS00905">
    <property type="entry name" value="GTP1_OBG"/>
    <property type="match status" value="1"/>
</dbReference>
<dbReference type="InterPro" id="IPR036726">
    <property type="entry name" value="GTP1_OBG_dom_sf"/>
</dbReference>
<dbReference type="Proteomes" id="UP000708148">
    <property type="component" value="Unassembled WGS sequence"/>
</dbReference>
<evidence type="ECO:0000313" key="6">
    <source>
        <dbReference type="EMBL" id="CAD7703069.1"/>
    </source>
</evidence>
<dbReference type="GO" id="GO:0005525">
    <property type="term" value="F:GTP binding"/>
    <property type="evidence" value="ECO:0007669"/>
    <property type="project" value="UniProtKB-KW"/>
</dbReference>
<dbReference type="CDD" id="cd01898">
    <property type="entry name" value="Obg"/>
    <property type="match status" value="1"/>
</dbReference>
<dbReference type="InterPro" id="IPR027417">
    <property type="entry name" value="P-loop_NTPase"/>
</dbReference>
<dbReference type="InterPro" id="IPR031167">
    <property type="entry name" value="G_OBG"/>
</dbReference>
<dbReference type="AlphaFoldDB" id="A0A8S1J6Y5"/>
<sequence>MMRCLLHRRLPGGVLIAWRSACCIRGRRASSRSARRGQQTTVAAGGAIDKHVEDLLNDWDFDEEPTRSLVPPQLRGNASELVDAESLDEFGNTVVKPSVPAEVRCFDTARIYLKAGSGGNGCVAFHREKFVSKGGPSGGDGGHGGDVWAVADGSLNSLLSFRRQIHWRAKKGVAGQGSKRRGADGEDMFIPVPPGTIIRWKGVPSTEAALAELVKAGEKALLLRGGRGGRGNASFKSGKVQAPQLAELGEDGPEAWVDLELKLVADVGIIGIPNAGKSTLLSKLSAAKPKIADYPFTTLMPNLGVCDLDYETTVFADVPGLLEGAAQGIGLGHQFLKHCQRCKVLIHVIDGTSEDPLGDFEAIQLELQLFSPELRTKPQVVVYNKMDIPDAAERWREFKTELISV</sequence>
<keyword evidence="7" id="KW-1185">Reference proteome</keyword>
<dbReference type="PANTHER" id="PTHR11702">
    <property type="entry name" value="DEVELOPMENTALLY REGULATED GTP-BINDING PROTEIN-RELATED"/>
    <property type="match status" value="1"/>
</dbReference>
<evidence type="ECO:0000256" key="2">
    <source>
        <dbReference type="ARBA" id="ARBA00022741"/>
    </source>
</evidence>
<dbReference type="HAMAP" id="MF_01454">
    <property type="entry name" value="GTPase_Obg"/>
    <property type="match status" value="1"/>
</dbReference>
<dbReference type="GO" id="GO:0005739">
    <property type="term" value="C:mitochondrion"/>
    <property type="evidence" value="ECO:0007669"/>
    <property type="project" value="TreeGrafter"/>
</dbReference>
<organism evidence="6 7">
    <name type="scientific">Ostreobium quekettii</name>
    <dbReference type="NCBI Taxonomy" id="121088"/>
    <lineage>
        <taxon>Eukaryota</taxon>
        <taxon>Viridiplantae</taxon>
        <taxon>Chlorophyta</taxon>
        <taxon>core chlorophytes</taxon>
        <taxon>Ulvophyceae</taxon>
        <taxon>TCBD clade</taxon>
        <taxon>Bryopsidales</taxon>
        <taxon>Ostreobineae</taxon>
        <taxon>Ostreobiaceae</taxon>
        <taxon>Ostreobium</taxon>
    </lineage>
</organism>
<name>A0A8S1J6Y5_9CHLO</name>
<dbReference type="EMBL" id="CAJHUC010002054">
    <property type="protein sequence ID" value="CAD7703069.1"/>
    <property type="molecule type" value="Genomic_DNA"/>
</dbReference>
<dbReference type="GO" id="GO:0042254">
    <property type="term" value="P:ribosome biogenesis"/>
    <property type="evidence" value="ECO:0007669"/>
    <property type="project" value="UniProtKB-UniRule"/>
</dbReference>
<feature type="non-terminal residue" evidence="6">
    <location>
        <position position="405"/>
    </location>
</feature>
<dbReference type="GO" id="GO:0000287">
    <property type="term" value="F:magnesium ion binding"/>
    <property type="evidence" value="ECO:0007669"/>
    <property type="project" value="InterPro"/>
</dbReference>
<dbReference type="SUPFAM" id="SSF52540">
    <property type="entry name" value="P-loop containing nucleoside triphosphate hydrolases"/>
    <property type="match status" value="1"/>
</dbReference>
<comment type="caution">
    <text evidence="6">The sequence shown here is derived from an EMBL/GenBank/DDBJ whole genome shotgun (WGS) entry which is preliminary data.</text>
</comment>
<evidence type="ECO:0000259" key="5">
    <source>
        <dbReference type="PROSITE" id="PS51883"/>
    </source>
</evidence>
<dbReference type="Pfam" id="PF01926">
    <property type="entry name" value="MMR_HSR1"/>
    <property type="match status" value="1"/>
</dbReference>
<proteinExistence type="inferred from homology"/>
<evidence type="ECO:0000259" key="4">
    <source>
        <dbReference type="PROSITE" id="PS51710"/>
    </source>
</evidence>
<dbReference type="OrthoDB" id="347018at2759"/>
<dbReference type="FunFam" id="2.70.210.12:FF:000001">
    <property type="entry name" value="GTPase Obg"/>
    <property type="match status" value="1"/>
</dbReference>
<dbReference type="InterPro" id="IPR006073">
    <property type="entry name" value="GTP-bd"/>
</dbReference>
<evidence type="ECO:0000313" key="7">
    <source>
        <dbReference type="Proteomes" id="UP000708148"/>
    </source>
</evidence>
<comment type="similarity">
    <text evidence="1">Belongs to the TRAFAC class OBG-HflX-like GTPase superfamily. OBG GTPase family.</text>
</comment>
<dbReference type="NCBIfam" id="NF008955">
    <property type="entry name" value="PRK12297.1"/>
    <property type="match status" value="1"/>
</dbReference>
<evidence type="ECO:0000256" key="3">
    <source>
        <dbReference type="ARBA" id="ARBA00023134"/>
    </source>
</evidence>
<dbReference type="NCBIfam" id="NF008956">
    <property type="entry name" value="PRK12299.1"/>
    <property type="match status" value="1"/>
</dbReference>
<accession>A0A8S1J6Y5</accession>
<evidence type="ECO:0000256" key="1">
    <source>
        <dbReference type="ARBA" id="ARBA00007699"/>
    </source>
</evidence>